<geneLocation type="plasmid" evidence="5">
    <name>unnamed3</name>
</geneLocation>
<dbReference type="GO" id="GO:0043720">
    <property type="term" value="F:3-keto-5-aminohexanoate cleavage activity"/>
    <property type="evidence" value="ECO:0007669"/>
    <property type="project" value="InterPro"/>
</dbReference>
<evidence type="ECO:0000256" key="1">
    <source>
        <dbReference type="ARBA" id="ARBA00001947"/>
    </source>
</evidence>
<dbReference type="InterPro" id="IPR008567">
    <property type="entry name" value="BKACE"/>
</dbReference>
<accession>A0A1B2EUZ8</accession>
<dbReference type="RefSeq" id="WP_099514777.1">
    <property type="nucleotide sequence ID" value="NZ_CP016618.1"/>
</dbReference>
<gene>
    <name evidence="5" type="ORF">BB934_36835</name>
</gene>
<name>A0A1B2EUZ8_9HYPH</name>
<sequence>MSDVTAPKPKKPSAKIIITCAVTGGIHTPTMSDALPYRPEDIAREAIAAAEAGASILHLHARDPKDGRPTPDPNVFMQFLPRIKQSTNAIINITTGGGLNMTVEDRLAAPLVAKPEMCSLNMGSMNFGIYPMADRYKDWKFDWEEPYLRHTDDFIFRNTFRDIERILKMLGEEHGTRFEHECYDVGHLYNVAHFVDRGLLKPPFFVQMIFGILGGIGADLDNLLFMKRTADKIFGDNYQWSVLAAGRHQMNFATQAALLGGSVRVGLEDSLYIGKGMLASSNAEQVSKIRRILEELGHEIATPDEARVMLGLKGGDRVDF</sequence>
<dbReference type="Pfam" id="PF05853">
    <property type="entry name" value="BKACE"/>
    <property type="match status" value="1"/>
</dbReference>
<keyword evidence="2" id="KW-0808">Transferase</keyword>
<keyword evidence="3" id="KW-0479">Metal-binding</keyword>
<dbReference type="PANTHER" id="PTHR37418">
    <property type="entry name" value="3-KETO-5-AMINOHEXANOATE CLEAVAGE ENZYME-RELATED"/>
    <property type="match status" value="1"/>
</dbReference>
<dbReference type="Gene3D" id="3.20.20.70">
    <property type="entry name" value="Aldolase class I"/>
    <property type="match status" value="1"/>
</dbReference>
<dbReference type="OrthoDB" id="9805277at2"/>
<dbReference type="InterPro" id="IPR013785">
    <property type="entry name" value="Aldolase_TIM"/>
</dbReference>
<reference evidence="5" key="1">
    <citation type="submission" date="2016-07" db="EMBL/GenBank/DDBJ databases">
        <title>Microvirga ossetica sp. nov. a new species of rhizobia isolated from root nodules of the legume species Vicia alpestris Steven originated from North Ossetia region in the Caucasus.</title>
        <authorList>
            <person name="Safronova V.I."/>
            <person name="Kuznetsova I.G."/>
            <person name="Sazanova A.L."/>
            <person name="Belimov A."/>
            <person name="Andronov E."/>
            <person name="Osledkin Y.S."/>
            <person name="Onishchuk O.P."/>
            <person name="Kurchak O.N."/>
            <person name="Shaposhnikov A.I."/>
            <person name="Willems A."/>
            <person name="Tikhonovich I.A."/>
        </authorList>
    </citation>
    <scope>NUCLEOTIDE SEQUENCE [LARGE SCALE GENOMIC DNA]</scope>
    <source>
        <strain evidence="5">V5/3M</strain>
        <plasmid evidence="5">unnamed3</plasmid>
    </source>
</reference>
<comment type="cofactor">
    <cofactor evidence="1">
        <name>Zn(2+)</name>
        <dbReference type="ChEBI" id="CHEBI:29105"/>
    </cofactor>
</comment>
<evidence type="ECO:0000256" key="2">
    <source>
        <dbReference type="ARBA" id="ARBA00022679"/>
    </source>
</evidence>
<evidence type="ECO:0000313" key="5">
    <source>
        <dbReference type="EMBL" id="ANY83795.1"/>
    </source>
</evidence>
<organism evidence="5">
    <name type="scientific">Microvirga ossetica</name>
    <dbReference type="NCBI Taxonomy" id="1882682"/>
    <lineage>
        <taxon>Bacteria</taxon>
        <taxon>Pseudomonadati</taxon>
        <taxon>Pseudomonadota</taxon>
        <taxon>Alphaproteobacteria</taxon>
        <taxon>Hyphomicrobiales</taxon>
        <taxon>Methylobacteriaceae</taxon>
        <taxon>Microvirga</taxon>
    </lineage>
</organism>
<keyword evidence="4" id="KW-0862">Zinc</keyword>
<dbReference type="EMBL" id="CP016618">
    <property type="protein sequence ID" value="ANY83795.1"/>
    <property type="molecule type" value="Genomic_DNA"/>
</dbReference>
<evidence type="ECO:0000256" key="3">
    <source>
        <dbReference type="ARBA" id="ARBA00022723"/>
    </source>
</evidence>
<dbReference type="AlphaFoldDB" id="A0A1B2EUZ8"/>
<keyword evidence="5" id="KW-0614">Plasmid</keyword>
<dbReference type="KEGG" id="moc:BB934_36835"/>
<proteinExistence type="predicted"/>
<dbReference type="GO" id="GO:0046872">
    <property type="term" value="F:metal ion binding"/>
    <property type="evidence" value="ECO:0007669"/>
    <property type="project" value="UniProtKB-KW"/>
</dbReference>
<dbReference type="PANTHER" id="PTHR37418:SF2">
    <property type="entry name" value="3-KETO-5-AMINOHEXANOATE CLEAVAGE ENZYME"/>
    <property type="match status" value="1"/>
</dbReference>
<protein>
    <submittedName>
        <fullName evidence="5">3-keto-5-aminohexanoate cleavage protein</fullName>
    </submittedName>
</protein>
<evidence type="ECO:0000256" key="4">
    <source>
        <dbReference type="ARBA" id="ARBA00022833"/>
    </source>
</evidence>